<name>A0ABR1J726_9AGAR</name>
<dbReference type="InterPro" id="IPR052186">
    <property type="entry name" value="Hydantoin_racemase-like"/>
</dbReference>
<proteinExistence type="inferred from homology"/>
<dbReference type="InterPro" id="IPR015942">
    <property type="entry name" value="Asp/Glu/hydantoin_racemase"/>
</dbReference>
<sequence>MASSNAIKILVINPNTTHSMTASLQPPIDALLSHHKNVSCDFFTAPPISTPSSNNAPDTLALASGAIPSINSPADANASATYCFPFLRSKIPEYDAFLVACYSEHPLVQMLVEEVQNQDRNAGIASSKKFVIGIFEASVITSLGMLAQFPSSPSSDEDPASQCVPSFGIVSTGKIWEEALSSAVHTFLGTRSSILSDSNPVELKRFAGVETTGLTATELHDLPADEIRSKMSDAAARLVLSDARKKVRVICLGCAGMTRLEGAVREGVVRALGDEEAREVMIVDGVLAGVNWLIGVCRMRI</sequence>
<organism evidence="2 3">
    <name type="scientific">Marasmiellus scandens</name>
    <dbReference type="NCBI Taxonomy" id="2682957"/>
    <lineage>
        <taxon>Eukaryota</taxon>
        <taxon>Fungi</taxon>
        <taxon>Dikarya</taxon>
        <taxon>Basidiomycota</taxon>
        <taxon>Agaricomycotina</taxon>
        <taxon>Agaricomycetes</taxon>
        <taxon>Agaricomycetidae</taxon>
        <taxon>Agaricales</taxon>
        <taxon>Marasmiineae</taxon>
        <taxon>Omphalotaceae</taxon>
        <taxon>Marasmiellus</taxon>
    </lineage>
</organism>
<gene>
    <name evidence="2" type="primary">DCG1</name>
    <name evidence="2" type="ORF">VKT23_012228</name>
</gene>
<reference evidence="2 3" key="1">
    <citation type="submission" date="2024-01" db="EMBL/GenBank/DDBJ databases">
        <title>A draft genome for the cacao thread blight pathogen Marasmiellus scandens.</title>
        <authorList>
            <person name="Baruah I.K."/>
            <person name="Leung J."/>
            <person name="Bukari Y."/>
            <person name="Amoako-Attah I."/>
            <person name="Meinhardt L.W."/>
            <person name="Bailey B.A."/>
            <person name="Cohen S.P."/>
        </authorList>
    </citation>
    <scope>NUCLEOTIDE SEQUENCE [LARGE SCALE GENOMIC DNA]</scope>
    <source>
        <strain evidence="2 3">GH-19</strain>
    </source>
</reference>
<accession>A0ABR1J726</accession>
<dbReference type="Pfam" id="PF01177">
    <property type="entry name" value="Asp_Glu_race"/>
    <property type="match status" value="1"/>
</dbReference>
<dbReference type="Proteomes" id="UP001498398">
    <property type="component" value="Unassembled WGS sequence"/>
</dbReference>
<dbReference type="PANTHER" id="PTHR28047:SF5">
    <property type="entry name" value="PROTEIN DCG1"/>
    <property type="match status" value="1"/>
</dbReference>
<keyword evidence="3" id="KW-1185">Reference proteome</keyword>
<dbReference type="Gene3D" id="3.40.50.12500">
    <property type="match status" value="1"/>
</dbReference>
<evidence type="ECO:0000313" key="3">
    <source>
        <dbReference type="Proteomes" id="UP001498398"/>
    </source>
</evidence>
<comment type="similarity">
    <text evidence="1">Belongs to the HyuE racemase family.</text>
</comment>
<protein>
    <submittedName>
        <fullName evidence="2">Protein dcg1</fullName>
    </submittedName>
</protein>
<comment type="caution">
    <text evidence="2">The sequence shown here is derived from an EMBL/GenBank/DDBJ whole genome shotgun (WGS) entry which is preliminary data.</text>
</comment>
<dbReference type="EMBL" id="JBANRG010000029">
    <property type="protein sequence ID" value="KAK7452123.1"/>
    <property type="molecule type" value="Genomic_DNA"/>
</dbReference>
<dbReference type="PANTHER" id="PTHR28047">
    <property type="entry name" value="PROTEIN DCG1"/>
    <property type="match status" value="1"/>
</dbReference>
<evidence type="ECO:0000313" key="2">
    <source>
        <dbReference type="EMBL" id="KAK7452123.1"/>
    </source>
</evidence>
<evidence type="ECO:0000256" key="1">
    <source>
        <dbReference type="ARBA" id="ARBA00038414"/>
    </source>
</evidence>
<dbReference type="InterPro" id="IPR053714">
    <property type="entry name" value="Iso_Racemase_Enz_sf"/>
</dbReference>